<evidence type="ECO:0000313" key="3">
    <source>
        <dbReference type="Proteomes" id="UP000094819"/>
    </source>
</evidence>
<evidence type="ECO:0000313" key="2">
    <source>
        <dbReference type="EMBL" id="ODN90830.1"/>
    </source>
</evidence>
<dbReference type="AlphaFoldDB" id="A0A1E3IQE5"/>
<sequence>MADSRAVPRPCLQTSSHATTKVAKGSNGDQGGRGGAKTYSSSLGSTHTSVAVGSSNLRGSVGGQGAPQNPIAALGGLDDPDPFAADPPRR</sequence>
<keyword evidence="3" id="KW-1185">Reference proteome</keyword>
<dbReference type="EMBL" id="AWGH01000020">
    <property type="protein sequence ID" value="ODN90830.1"/>
    <property type="molecule type" value="Genomic_DNA"/>
</dbReference>
<reference evidence="2 3" key="1">
    <citation type="submission" date="2016-06" db="EMBL/GenBank/DDBJ databases">
        <title>Evolution of pathogenesis and genome organization in the Tremellales.</title>
        <authorList>
            <person name="Cuomo C."/>
            <person name="Litvintseva A."/>
            <person name="Heitman J."/>
            <person name="Chen Y."/>
            <person name="Sun S."/>
            <person name="Springer D."/>
            <person name="Dromer F."/>
            <person name="Young S."/>
            <person name="Zeng Q."/>
            <person name="Chapman S."/>
            <person name="Gujja S."/>
            <person name="Saif S."/>
            <person name="Birren B."/>
        </authorList>
    </citation>
    <scope>NUCLEOTIDE SEQUENCE [LARGE SCALE GENOMIC DNA]</scope>
    <source>
        <strain evidence="2 3">CBS 7118</strain>
    </source>
</reference>
<dbReference type="OrthoDB" id="8062037at2759"/>
<evidence type="ECO:0000256" key="1">
    <source>
        <dbReference type="SAM" id="MobiDB-lite"/>
    </source>
</evidence>
<dbReference type="RefSeq" id="XP_019029932.1">
    <property type="nucleotide sequence ID" value="XM_019178213.1"/>
</dbReference>
<feature type="compositionally biased region" description="Polar residues" evidence="1">
    <location>
        <begin position="38"/>
        <end position="58"/>
    </location>
</feature>
<comment type="caution">
    <text evidence="2">The sequence shown here is derived from an EMBL/GenBank/DDBJ whole genome shotgun (WGS) entry which is preliminary data.</text>
</comment>
<dbReference type="Proteomes" id="UP000094819">
    <property type="component" value="Unassembled WGS sequence"/>
</dbReference>
<dbReference type="GeneID" id="30195359"/>
<gene>
    <name evidence="2" type="ORF">L198_06147</name>
</gene>
<accession>A0A1E3IQE5</accession>
<name>A0A1E3IQE5_9TREE</name>
<feature type="region of interest" description="Disordered" evidence="1">
    <location>
        <begin position="1"/>
        <end position="90"/>
    </location>
</feature>
<proteinExistence type="predicted"/>
<protein>
    <submittedName>
        <fullName evidence="2">Uncharacterized protein</fullName>
    </submittedName>
</protein>
<organism evidence="2 3">
    <name type="scientific">Cryptococcus wingfieldii CBS 7118</name>
    <dbReference type="NCBI Taxonomy" id="1295528"/>
    <lineage>
        <taxon>Eukaryota</taxon>
        <taxon>Fungi</taxon>
        <taxon>Dikarya</taxon>
        <taxon>Basidiomycota</taxon>
        <taxon>Agaricomycotina</taxon>
        <taxon>Tremellomycetes</taxon>
        <taxon>Tremellales</taxon>
        <taxon>Cryptococcaceae</taxon>
        <taxon>Cryptococcus</taxon>
    </lineage>
</organism>